<reference evidence="3 4" key="1">
    <citation type="submission" date="2016-11" db="EMBL/GenBank/DDBJ databases">
        <title>The macronuclear genome of Stentor coeruleus: a giant cell with tiny introns.</title>
        <authorList>
            <person name="Slabodnick M."/>
            <person name="Ruby J.G."/>
            <person name="Reiff S.B."/>
            <person name="Swart E.C."/>
            <person name="Gosai S."/>
            <person name="Prabakaran S."/>
            <person name="Witkowska E."/>
            <person name="Larue G.E."/>
            <person name="Fisher S."/>
            <person name="Freeman R.M."/>
            <person name="Gunawardena J."/>
            <person name="Chu W."/>
            <person name="Stover N.A."/>
            <person name="Gregory B.D."/>
            <person name="Nowacki M."/>
            <person name="Derisi J."/>
            <person name="Roy S.W."/>
            <person name="Marshall W.F."/>
            <person name="Sood P."/>
        </authorList>
    </citation>
    <scope>NUCLEOTIDE SEQUENCE [LARGE SCALE GENOMIC DNA]</scope>
    <source>
        <strain evidence="3">WM001</strain>
    </source>
</reference>
<organism evidence="3 4">
    <name type="scientific">Stentor coeruleus</name>
    <dbReference type="NCBI Taxonomy" id="5963"/>
    <lineage>
        <taxon>Eukaryota</taxon>
        <taxon>Sar</taxon>
        <taxon>Alveolata</taxon>
        <taxon>Ciliophora</taxon>
        <taxon>Postciliodesmatophora</taxon>
        <taxon>Heterotrichea</taxon>
        <taxon>Heterotrichida</taxon>
        <taxon>Stentoridae</taxon>
        <taxon>Stentor</taxon>
    </lineage>
</organism>
<dbReference type="Gene3D" id="2.120.10.80">
    <property type="entry name" value="Kelch-type beta propeller"/>
    <property type="match status" value="1"/>
</dbReference>
<evidence type="ECO:0008006" key="5">
    <source>
        <dbReference type="Google" id="ProtNLM"/>
    </source>
</evidence>
<dbReference type="InterPro" id="IPR015915">
    <property type="entry name" value="Kelch-typ_b-propeller"/>
</dbReference>
<name>A0A1R2BE12_9CILI</name>
<evidence type="ECO:0000256" key="2">
    <source>
        <dbReference type="ARBA" id="ARBA00022737"/>
    </source>
</evidence>
<keyword evidence="1" id="KW-0880">Kelch repeat</keyword>
<dbReference type="OrthoDB" id="283842at2759"/>
<accession>A0A1R2BE12</accession>
<gene>
    <name evidence="3" type="ORF">SteCoe_25966</name>
</gene>
<evidence type="ECO:0000256" key="1">
    <source>
        <dbReference type="ARBA" id="ARBA00022441"/>
    </source>
</evidence>
<dbReference type="InterPro" id="IPR006652">
    <property type="entry name" value="Kelch_1"/>
</dbReference>
<dbReference type="AlphaFoldDB" id="A0A1R2BE12"/>
<proteinExistence type="predicted"/>
<evidence type="ECO:0000313" key="4">
    <source>
        <dbReference type="Proteomes" id="UP000187209"/>
    </source>
</evidence>
<comment type="caution">
    <text evidence="3">The sequence shown here is derived from an EMBL/GenBank/DDBJ whole genome shotgun (WGS) entry which is preliminary data.</text>
</comment>
<dbReference type="PANTHER" id="PTHR45632:SF3">
    <property type="entry name" value="KELCH-LIKE PROTEIN 32"/>
    <property type="match status" value="1"/>
</dbReference>
<sequence>MGTCCGSNRQGKSQSIFCIDTDGKSIIEYNIHKDNFDIHSLKVQVPAMAKYCEIMPNKILIAGGFKRLKNRFGEPVNDVYLFDKEHGLCNKSSLDQPRTGHCLIAVAGVAYMISGVISHILPTKECQRYNIISDAWETISPLSKPRILAAGCFFGQSIYITGGNPGNTLQNYRDIEVYSIFSNTWKILDIKLPMDIWRHACLPHKNGIIIFGGNGNRSHNLDCFKIDLVNNIIVQLTWLSQGGEFQGCNFGEGENVYAFETVSARTVSIFSQGKWTSKVRNIKQELIEQITL</sequence>
<evidence type="ECO:0000313" key="3">
    <source>
        <dbReference type="EMBL" id="OMJ75007.1"/>
    </source>
</evidence>
<dbReference type="SMART" id="SM00612">
    <property type="entry name" value="Kelch"/>
    <property type="match status" value="3"/>
</dbReference>
<dbReference type="Proteomes" id="UP000187209">
    <property type="component" value="Unassembled WGS sequence"/>
</dbReference>
<keyword evidence="4" id="KW-1185">Reference proteome</keyword>
<dbReference type="PANTHER" id="PTHR45632">
    <property type="entry name" value="LD33804P"/>
    <property type="match status" value="1"/>
</dbReference>
<dbReference type="SUPFAM" id="SSF117281">
    <property type="entry name" value="Kelch motif"/>
    <property type="match status" value="1"/>
</dbReference>
<keyword evidence="2" id="KW-0677">Repeat</keyword>
<dbReference type="EMBL" id="MPUH01000716">
    <property type="protein sequence ID" value="OMJ75007.1"/>
    <property type="molecule type" value="Genomic_DNA"/>
</dbReference>
<protein>
    <recommendedName>
        <fullName evidence="5">Kelch motif family protein</fullName>
    </recommendedName>
</protein>